<comment type="caution">
    <text evidence="23">The sequence shown here is derived from an EMBL/GenBank/DDBJ whole genome shotgun (WGS) entry which is preliminary data.</text>
</comment>
<keyword evidence="11 20" id="KW-0255">Endonuclease</keyword>
<dbReference type="Gene3D" id="3.30.1240.20">
    <property type="match status" value="1"/>
</dbReference>
<dbReference type="Gene3D" id="3.40.50.1000">
    <property type="entry name" value="HAD superfamily/HAD-like"/>
    <property type="match status" value="1"/>
</dbReference>
<keyword evidence="15" id="KW-0175">Coiled coil</keyword>
<comment type="cofactor">
    <cofactor evidence="19">
        <name>Mg(2+)</name>
        <dbReference type="ChEBI" id="CHEBI:18420"/>
    </cofactor>
</comment>
<sequence length="839" mass="93386">MQRLLGPKLNGGNTVSESQFAQLVDGLEDSLSGSASSSEGESDDDSDAVATLIQKTRKLARSPSPTELTPAGPGTPLAWFHSPPSTQVGVYKVLFPLSTPATSYMDELKEMQEGGEEGRSWAMFMVAGGHFAGAVVRVKGPGSDADEPGGFTKKGKPKKPKPETEVLRHKTFHRYTTRRKQGGSQSTNDNAKSKAASAGAMLRRYGEQALRDDIRNLLQDWSEEIEHCERIFIRASVSNRRIFLDYEGAVIEKGDERLRTFPFPTRRPTQSELTRCLMELTRAKVSHLTEEELRAQDEAYLASLPKPKPKPPTAASAEPEKPKEKPPQLSREEQLLHEKWDRVLDMIARGRVDVLKAFWEREGDSLGGINAPVPDWAGQRGGTLLQVATQTGQADVVRWLLEEMRADPTLDVPSSAVEEDGHRSDASDAPALPAGSRRTAYDLGRSRAVRDVFRRCAAAHPDWWDWLGTEKGARVPSVLSAEMEEGREEKKKVRRKGLKDRVKEREAREKERESRTPSPVPVEVPETKTKAKPAEPTSGPRRLGGTVGASEGIAGLTPEMRAKVERERRARAAEARLKALGGGRPPANFTCTVIADCFKSTMAASVFADRPQKKLVLFDVDDTLTPPRQTVSPEMLRLLRALRKKVVIGVISGSDFVKVSEQLSTQGNNVVDEFDYVFGENGLTAYKLAAPLPSQSFIKFVGEERYKVLANFILHYIADLDIPIKRGTFIEFRNGMINVSPLGRNATMQERKDFEAYDNQHGVRVAFVKVLQEKFADYGITFSIGGKISFDVFPNGWDKTYCLRHVEDEKFEEIHFFGDSTQKAYTARQLKEIFLPEFQ</sequence>
<evidence type="ECO:0000256" key="16">
    <source>
        <dbReference type="ARBA" id="ARBA00023235"/>
    </source>
</evidence>
<feature type="compositionally biased region" description="Basic residues" evidence="21">
    <location>
        <begin position="169"/>
        <end position="181"/>
    </location>
</feature>
<dbReference type="InterPro" id="IPR005002">
    <property type="entry name" value="PMM"/>
</dbReference>
<feature type="compositionally biased region" description="Basic and acidic residues" evidence="21">
    <location>
        <begin position="318"/>
        <end position="333"/>
    </location>
</feature>
<dbReference type="EMBL" id="SEKV01001087">
    <property type="protein sequence ID" value="TFY51880.1"/>
    <property type="molecule type" value="Genomic_DNA"/>
</dbReference>
<dbReference type="InterPro" id="IPR047139">
    <property type="entry name" value="ANKZ1/VMS1"/>
</dbReference>
<proteinExistence type="inferred from homology"/>
<dbReference type="Proteomes" id="UP000298390">
    <property type="component" value="Unassembled WGS sequence"/>
</dbReference>
<feature type="binding site" evidence="18">
    <location>
        <position position="628"/>
    </location>
    <ligand>
        <name>alpha-D-mannose 1-phosphate</name>
        <dbReference type="ChEBI" id="CHEBI:58409"/>
    </ligand>
</feature>
<evidence type="ECO:0000256" key="4">
    <source>
        <dbReference type="ARBA" id="ARBA00009736"/>
    </source>
</evidence>
<dbReference type="PANTHER" id="PTHR16036">
    <property type="entry name" value="ANKYRIN REPEAT AND ZINC FINGER DOMAIN-CONTAINING PROTEIN 1"/>
    <property type="match status" value="1"/>
</dbReference>
<feature type="region of interest" description="Disordered" evidence="21">
    <location>
        <begin position="410"/>
        <end position="437"/>
    </location>
</feature>
<feature type="binding site" evidence="18">
    <location>
        <position position="744"/>
    </location>
    <ligand>
        <name>alpha-D-mannose 1-phosphate</name>
        <dbReference type="ChEBI" id="CHEBI:58409"/>
    </ligand>
</feature>
<keyword evidence="8 20" id="KW-0540">Nuclease</keyword>
<evidence type="ECO:0000256" key="21">
    <source>
        <dbReference type="SAM" id="MobiDB-lite"/>
    </source>
</evidence>
<evidence type="ECO:0000256" key="7">
    <source>
        <dbReference type="ARBA" id="ARBA00022490"/>
    </source>
</evidence>
<dbReference type="InterPro" id="IPR041175">
    <property type="entry name" value="VLRF1/Vms1"/>
</dbReference>
<feature type="compositionally biased region" description="Basic and acidic residues" evidence="21">
    <location>
        <begin position="499"/>
        <end position="515"/>
    </location>
</feature>
<evidence type="ECO:0000256" key="17">
    <source>
        <dbReference type="PIRSR" id="PIRSR605002-1"/>
    </source>
</evidence>
<comment type="pathway">
    <text evidence="2">Nucleotide-sugar biosynthesis; GDP-alpha-D-mannose biosynthesis; alpha-D-mannose 1-phosphate from D-fructose 6-phosphate: step 2/2.</text>
</comment>
<evidence type="ECO:0000256" key="9">
    <source>
        <dbReference type="ARBA" id="ARBA00022723"/>
    </source>
</evidence>
<evidence type="ECO:0000256" key="1">
    <source>
        <dbReference type="ARBA" id="ARBA00004496"/>
    </source>
</evidence>
<comment type="similarity">
    <text evidence="3 20">Belongs to the ANKZF1/VMS1 family.</text>
</comment>
<keyword evidence="10" id="KW-0677">Repeat</keyword>
<dbReference type="GO" id="GO:0009298">
    <property type="term" value="P:GDP-mannose biosynthetic process"/>
    <property type="evidence" value="ECO:0007669"/>
    <property type="project" value="UniProtKB-UniPathway"/>
</dbReference>
<feature type="active site" description="Nucleophile" evidence="17">
    <location>
        <position position="619"/>
    </location>
</feature>
<feature type="binding site" evidence="19">
    <location>
        <position position="819"/>
    </location>
    <ligand>
        <name>Mg(2+)</name>
        <dbReference type="ChEBI" id="CHEBI:18420"/>
        <label>1</label>
    </ligand>
</feature>
<evidence type="ECO:0000256" key="3">
    <source>
        <dbReference type="ARBA" id="ARBA00009262"/>
    </source>
</evidence>
<dbReference type="CDD" id="cd02585">
    <property type="entry name" value="HAD_PMM"/>
    <property type="match status" value="1"/>
</dbReference>
<evidence type="ECO:0000256" key="10">
    <source>
        <dbReference type="ARBA" id="ARBA00022737"/>
    </source>
</evidence>
<feature type="binding site" evidence="18">
    <location>
        <position position="751"/>
    </location>
    <ligand>
        <name>alpha-D-mannose 1-phosphate</name>
        <dbReference type="ChEBI" id="CHEBI:58409"/>
    </ligand>
</feature>
<dbReference type="InterPro" id="IPR006379">
    <property type="entry name" value="HAD-SF_hydro_IIB"/>
</dbReference>
<dbReference type="InterPro" id="IPR043169">
    <property type="entry name" value="PMM_cap"/>
</dbReference>
<evidence type="ECO:0000256" key="6">
    <source>
        <dbReference type="ARBA" id="ARBA00012730"/>
    </source>
</evidence>
<dbReference type="Gene3D" id="1.25.40.20">
    <property type="entry name" value="Ankyrin repeat-containing domain"/>
    <property type="match status" value="1"/>
</dbReference>
<name>A0A4Y9XP26_9APHY</name>
<evidence type="ECO:0000256" key="14">
    <source>
        <dbReference type="ARBA" id="ARBA00023043"/>
    </source>
</evidence>
<dbReference type="GO" id="GO:0036503">
    <property type="term" value="P:ERAD pathway"/>
    <property type="evidence" value="ECO:0007669"/>
    <property type="project" value="TreeGrafter"/>
</dbReference>
<evidence type="ECO:0000313" key="24">
    <source>
        <dbReference type="Proteomes" id="UP000298390"/>
    </source>
</evidence>
<comment type="domain">
    <text evidence="20">The VLRF1 domain mediates binding to the 60S ribosomal subunit.</text>
</comment>
<keyword evidence="16" id="KW-0413">Isomerase</keyword>
<dbReference type="GO" id="GO:0005737">
    <property type="term" value="C:cytoplasm"/>
    <property type="evidence" value="ECO:0007669"/>
    <property type="project" value="UniProtKB-SubCell"/>
</dbReference>
<feature type="active site" description="Proton donor/acceptor" evidence="17">
    <location>
        <position position="621"/>
    </location>
</feature>
<protein>
    <recommendedName>
        <fullName evidence="6">phosphomannomutase</fullName>
        <ecNumber evidence="6">5.4.2.8</ecNumber>
    </recommendedName>
</protein>
<dbReference type="Pfam" id="PF18826">
    <property type="entry name" value="bVLRF1"/>
    <property type="match status" value="1"/>
</dbReference>
<dbReference type="FunFam" id="3.30.1240.20:FF:000001">
    <property type="entry name" value="Phosphomannomutase"/>
    <property type="match status" value="1"/>
</dbReference>
<dbReference type="InterPro" id="IPR023214">
    <property type="entry name" value="HAD_sf"/>
</dbReference>
<evidence type="ECO:0000256" key="13">
    <source>
        <dbReference type="ARBA" id="ARBA00022842"/>
    </source>
</evidence>
<organism evidence="23 24">
    <name type="scientific">Rhodofomes roseus</name>
    <dbReference type="NCBI Taxonomy" id="34475"/>
    <lineage>
        <taxon>Eukaryota</taxon>
        <taxon>Fungi</taxon>
        <taxon>Dikarya</taxon>
        <taxon>Basidiomycota</taxon>
        <taxon>Agaricomycotina</taxon>
        <taxon>Agaricomycetes</taxon>
        <taxon>Polyporales</taxon>
        <taxon>Rhodofomes</taxon>
    </lineage>
</organism>
<evidence type="ECO:0000256" key="15">
    <source>
        <dbReference type="ARBA" id="ARBA00023054"/>
    </source>
</evidence>
<feature type="region of interest" description="Disordered" evidence="21">
    <location>
        <begin position="301"/>
        <end position="333"/>
    </location>
</feature>
<evidence type="ECO:0000256" key="12">
    <source>
        <dbReference type="ARBA" id="ARBA00022801"/>
    </source>
</evidence>
<feature type="binding site" evidence="19">
    <location>
        <position position="619"/>
    </location>
    <ligand>
        <name>Mg(2+)</name>
        <dbReference type="ChEBI" id="CHEBI:18420"/>
        <label>1</label>
    </ligand>
</feature>
<dbReference type="Pfam" id="PF03332">
    <property type="entry name" value="PMM"/>
    <property type="match status" value="1"/>
</dbReference>
<comment type="similarity">
    <text evidence="4">Belongs to the eukaryotic PMM family.</text>
</comment>
<evidence type="ECO:0000256" key="20">
    <source>
        <dbReference type="PROSITE-ProRule" id="PRU01389"/>
    </source>
</evidence>
<keyword evidence="12 20" id="KW-0378">Hydrolase</keyword>
<keyword evidence="7 20" id="KW-0963">Cytoplasm</keyword>
<dbReference type="GO" id="GO:0046872">
    <property type="term" value="F:metal ion binding"/>
    <property type="evidence" value="ECO:0007669"/>
    <property type="project" value="UniProtKB-KW"/>
</dbReference>
<evidence type="ECO:0000256" key="19">
    <source>
        <dbReference type="PIRSR" id="PIRSR605002-3"/>
    </source>
</evidence>
<evidence type="ECO:0000256" key="18">
    <source>
        <dbReference type="PIRSR" id="PIRSR605002-2"/>
    </source>
</evidence>
<comment type="subunit">
    <text evidence="5">Homodimer.</text>
</comment>
<dbReference type="EC" id="5.4.2.8" evidence="6"/>
<feature type="active site" evidence="20">
    <location>
        <position position="185"/>
    </location>
</feature>
<dbReference type="GO" id="GO:0004519">
    <property type="term" value="F:endonuclease activity"/>
    <property type="evidence" value="ECO:0007669"/>
    <property type="project" value="UniProtKB-KW"/>
</dbReference>
<dbReference type="GO" id="GO:0004615">
    <property type="term" value="F:phosphomannomutase activity"/>
    <property type="evidence" value="ECO:0007669"/>
    <property type="project" value="UniProtKB-EC"/>
</dbReference>
<dbReference type="AlphaFoldDB" id="A0A4Y9XP26"/>
<feature type="binding site" evidence="19">
    <location>
        <position position="621"/>
    </location>
    <ligand>
        <name>Mg(2+)</name>
        <dbReference type="ChEBI" id="CHEBI:18420"/>
        <label>1</label>
    </ligand>
</feature>
<dbReference type="NCBIfam" id="TIGR01484">
    <property type="entry name" value="HAD-SF-IIB"/>
    <property type="match status" value="1"/>
</dbReference>
<evidence type="ECO:0000256" key="2">
    <source>
        <dbReference type="ARBA" id="ARBA00004699"/>
    </source>
</evidence>
<evidence type="ECO:0000259" key="22">
    <source>
        <dbReference type="PROSITE" id="PS52044"/>
    </source>
</evidence>
<feature type="binding site" evidence="18">
    <location>
        <position position="791"/>
    </location>
    <ligand>
        <name>alpha-D-mannose 1-phosphate</name>
        <dbReference type="ChEBI" id="CHEBI:58409"/>
    </ligand>
</feature>
<evidence type="ECO:0000256" key="8">
    <source>
        <dbReference type="ARBA" id="ARBA00022722"/>
    </source>
</evidence>
<keyword evidence="13 19" id="KW-0460">Magnesium</keyword>
<dbReference type="PANTHER" id="PTHR16036:SF2">
    <property type="entry name" value="TRNA ENDONUCLEASE ANKZF1"/>
    <property type="match status" value="1"/>
</dbReference>
<gene>
    <name evidence="23" type="ORF">EVJ58_g10329</name>
</gene>
<dbReference type="SUPFAM" id="SSF56784">
    <property type="entry name" value="HAD-like"/>
    <property type="match status" value="1"/>
</dbReference>
<feature type="region of interest" description="Disordered" evidence="21">
    <location>
        <begin position="482"/>
        <end position="552"/>
    </location>
</feature>
<reference evidence="23 24" key="1">
    <citation type="submission" date="2019-01" db="EMBL/GenBank/DDBJ databases">
        <title>Genome sequencing of the rare red list fungi Fomitopsis rosea.</title>
        <authorList>
            <person name="Buettner E."/>
            <person name="Kellner H."/>
        </authorList>
    </citation>
    <scope>NUCLEOTIDE SEQUENCE [LARGE SCALE GENOMIC DNA]</scope>
    <source>
        <strain evidence="23 24">DSM 105464</strain>
    </source>
</reference>
<accession>A0A4Y9XP26</accession>
<feature type="compositionally biased region" description="Low complexity" evidence="21">
    <location>
        <begin position="29"/>
        <end position="39"/>
    </location>
</feature>
<comment type="subcellular location">
    <subcellularLocation>
        <location evidence="1">Cytoplasm</location>
    </subcellularLocation>
</comment>
<dbReference type="InterPro" id="IPR036412">
    <property type="entry name" value="HAD-like_sf"/>
</dbReference>
<keyword evidence="14" id="KW-0040">ANK repeat</keyword>
<dbReference type="STRING" id="34475.A0A4Y9XP26"/>
<dbReference type="GO" id="GO:0016787">
    <property type="term" value="F:hydrolase activity"/>
    <property type="evidence" value="ECO:0007669"/>
    <property type="project" value="UniProtKB-KW"/>
</dbReference>
<feature type="binding site" evidence="18">
    <location>
        <position position="789"/>
    </location>
    <ligand>
        <name>alpha-D-mannose 1-phosphate</name>
        <dbReference type="ChEBI" id="CHEBI:58409"/>
    </ligand>
</feature>
<feature type="binding site" evidence="18">
    <location>
        <position position="733"/>
    </location>
    <ligand>
        <name>alpha-D-mannose 1-phosphate</name>
        <dbReference type="ChEBI" id="CHEBI:58409"/>
    </ligand>
</feature>
<feature type="domain" description="VLRF1" evidence="22">
    <location>
        <begin position="117"/>
        <end position="283"/>
    </location>
</feature>
<evidence type="ECO:0000313" key="23">
    <source>
        <dbReference type="EMBL" id="TFY51880.1"/>
    </source>
</evidence>
<evidence type="ECO:0000256" key="5">
    <source>
        <dbReference type="ARBA" id="ARBA00011738"/>
    </source>
</evidence>
<dbReference type="PROSITE" id="PS52044">
    <property type="entry name" value="VLRF1"/>
    <property type="match status" value="1"/>
</dbReference>
<keyword evidence="9 19" id="KW-0479">Metal-binding</keyword>
<dbReference type="UniPathway" id="UPA00126">
    <property type="reaction ID" value="UER00424"/>
</dbReference>
<dbReference type="InterPro" id="IPR036770">
    <property type="entry name" value="Ankyrin_rpt-contain_sf"/>
</dbReference>
<feature type="region of interest" description="Disordered" evidence="21">
    <location>
        <begin position="141"/>
        <end position="199"/>
    </location>
</feature>
<feature type="region of interest" description="Disordered" evidence="21">
    <location>
        <begin position="25"/>
        <end position="80"/>
    </location>
</feature>
<evidence type="ECO:0000256" key="11">
    <source>
        <dbReference type="ARBA" id="ARBA00022759"/>
    </source>
</evidence>